<dbReference type="Gene3D" id="3.30.230.10">
    <property type="match status" value="1"/>
</dbReference>
<evidence type="ECO:0000313" key="8">
    <source>
        <dbReference type="Proteomes" id="UP000176780"/>
    </source>
</evidence>
<dbReference type="GO" id="GO:0000049">
    <property type="term" value="F:tRNA binding"/>
    <property type="evidence" value="ECO:0007669"/>
    <property type="project" value="InterPro"/>
</dbReference>
<protein>
    <recommendedName>
        <fullName evidence="6">Ribonuclease P protein component</fullName>
        <ecNumber evidence="6">3.1.26.5</ecNumber>
    </recommendedName>
</protein>
<evidence type="ECO:0000256" key="1">
    <source>
        <dbReference type="ARBA" id="ARBA00022694"/>
    </source>
</evidence>
<dbReference type="EMBL" id="MFBQ01000029">
    <property type="protein sequence ID" value="OGE04460.1"/>
    <property type="molecule type" value="Genomic_DNA"/>
</dbReference>
<dbReference type="NCBIfam" id="TIGR00188">
    <property type="entry name" value="rnpA"/>
    <property type="match status" value="1"/>
</dbReference>
<sequence length="92" mass="10811">MSSYKSKQEKLSSEEFTIITKGKLKAFKHVVTISKKIAQKAVDRNRIKRLILECLRQRNDLDNRFQIIVKKNISGLKMPQVKEKIEKLIKKL</sequence>
<comment type="caution">
    <text evidence="7">The sequence shown here is derived from an EMBL/GenBank/DDBJ whole genome shotgun (WGS) entry which is preliminary data.</text>
</comment>
<keyword evidence="2" id="KW-0540">Nuclease</keyword>
<dbReference type="Proteomes" id="UP000176780">
    <property type="component" value="Unassembled WGS sequence"/>
</dbReference>
<name>A0A1F5HJZ1_9BACT</name>
<keyword evidence="5" id="KW-0694">RNA-binding</keyword>
<keyword evidence="1" id="KW-0819">tRNA processing</keyword>
<reference evidence="7 8" key="1">
    <citation type="journal article" date="2016" name="Nat. Commun.">
        <title>Thousands of microbial genomes shed light on interconnected biogeochemical processes in an aquifer system.</title>
        <authorList>
            <person name="Anantharaman K."/>
            <person name="Brown C.T."/>
            <person name="Hug L.A."/>
            <person name="Sharon I."/>
            <person name="Castelle C.J."/>
            <person name="Probst A.J."/>
            <person name="Thomas B.C."/>
            <person name="Singh A."/>
            <person name="Wilkins M.J."/>
            <person name="Karaoz U."/>
            <person name="Brodie E.L."/>
            <person name="Williams K.H."/>
            <person name="Hubbard S.S."/>
            <person name="Banfield J.F."/>
        </authorList>
    </citation>
    <scope>NUCLEOTIDE SEQUENCE [LARGE SCALE GENOMIC DNA]</scope>
</reference>
<dbReference type="InterPro" id="IPR014721">
    <property type="entry name" value="Ribsml_uS5_D2-typ_fold_subgr"/>
</dbReference>
<dbReference type="GO" id="GO:0008033">
    <property type="term" value="P:tRNA processing"/>
    <property type="evidence" value="ECO:0007669"/>
    <property type="project" value="UniProtKB-KW"/>
</dbReference>
<accession>A0A1F5HJZ1</accession>
<dbReference type="STRING" id="1797727.A3B51_02895"/>
<dbReference type="EC" id="3.1.26.5" evidence="6"/>
<evidence type="ECO:0000256" key="2">
    <source>
        <dbReference type="ARBA" id="ARBA00022722"/>
    </source>
</evidence>
<dbReference type="SUPFAM" id="SSF54211">
    <property type="entry name" value="Ribosomal protein S5 domain 2-like"/>
    <property type="match status" value="1"/>
</dbReference>
<evidence type="ECO:0000313" key="7">
    <source>
        <dbReference type="EMBL" id="OGE04460.1"/>
    </source>
</evidence>
<dbReference type="GO" id="GO:0004526">
    <property type="term" value="F:ribonuclease P activity"/>
    <property type="evidence" value="ECO:0007669"/>
    <property type="project" value="UniProtKB-UniRule"/>
</dbReference>
<keyword evidence="3" id="KW-0255">Endonuclease</keyword>
<gene>
    <name evidence="7" type="ORF">A3B51_02895</name>
</gene>
<dbReference type="Pfam" id="PF00825">
    <property type="entry name" value="Ribonuclease_P"/>
    <property type="match status" value="1"/>
</dbReference>
<keyword evidence="4" id="KW-0378">Hydrolase</keyword>
<evidence type="ECO:0000256" key="5">
    <source>
        <dbReference type="ARBA" id="ARBA00022884"/>
    </source>
</evidence>
<proteinExistence type="predicted"/>
<evidence type="ECO:0000256" key="3">
    <source>
        <dbReference type="ARBA" id="ARBA00022759"/>
    </source>
</evidence>
<organism evidence="7 8">
    <name type="scientific">Candidatus Curtissbacteria bacterium RIFCSPLOWO2_01_FULL_41_18</name>
    <dbReference type="NCBI Taxonomy" id="1797727"/>
    <lineage>
        <taxon>Bacteria</taxon>
        <taxon>Candidatus Curtissiibacteriota</taxon>
    </lineage>
</organism>
<evidence type="ECO:0000256" key="6">
    <source>
        <dbReference type="NCBIfam" id="TIGR00188"/>
    </source>
</evidence>
<dbReference type="InterPro" id="IPR020568">
    <property type="entry name" value="Ribosomal_Su5_D2-typ_SF"/>
</dbReference>
<dbReference type="InterPro" id="IPR000100">
    <property type="entry name" value="RNase_P"/>
</dbReference>
<dbReference type="AlphaFoldDB" id="A0A1F5HJZ1"/>
<evidence type="ECO:0000256" key="4">
    <source>
        <dbReference type="ARBA" id="ARBA00022801"/>
    </source>
</evidence>